<evidence type="ECO:0000256" key="1">
    <source>
        <dbReference type="SAM" id="Phobius"/>
    </source>
</evidence>
<evidence type="ECO:0000313" key="3">
    <source>
        <dbReference type="Proteomes" id="UP000252038"/>
    </source>
</evidence>
<reference evidence="2 3" key="1">
    <citation type="submission" date="2018-05" db="EMBL/GenBank/DDBJ databases">
        <title>Genome sequencing, assembly and analysis of the novel insecticidal bacterium, Chromobacterium phragmitis.</title>
        <authorList>
            <person name="Sparks M.E."/>
            <person name="Blackburn M.B."/>
            <person name="Gundersen-Rindal D.E."/>
        </authorList>
    </citation>
    <scope>NUCLEOTIDE SEQUENCE [LARGE SCALE GENOMIC DNA]</scope>
    <source>
        <strain evidence="2">IIBBL 274-1</strain>
    </source>
</reference>
<accession>A0A344UG19</accession>
<feature type="transmembrane region" description="Helical" evidence="1">
    <location>
        <begin position="65"/>
        <end position="85"/>
    </location>
</feature>
<feature type="transmembrane region" description="Helical" evidence="1">
    <location>
        <begin position="36"/>
        <end position="53"/>
    </location>
</feature>
<feature type="transmembrane region" description="Helical" evidence="1">
    <location>
        <begin position="119"/>
        <end position="136"/>
    </location>
</feature>
<evidence type="ECO:0000313" key="2">
    <source>
        <dbReference type="EMBL" id="AXE34217.1"/>
    </source>
</evidence>
<dbReference type="AlphaFoldDB" id="A0A344UG19"/>
<keyword evidence="1" id="KW-1133">Transmembrane helix</keyword>
<proteinExistence type="predicted"/>
<dbReference type="GO" id="GO:0005886">
    <property type="term" value="C:plasma membrane"/>
    <property type="evidence" value="ECO:0007669"/>
    <property type="project" value="TreeGrafter"/>
</dbReference>
<keyword evidence="1" id="KW-0472">Membrane</keyword>
<dbReference type="EMBL" id="CP029554">
    <property type="protein sequence ID" value="AXE34217.1"/>
    <property type="molecule type" value="Genomic_DNA"/>
</dbReference>
<dbReference type="PANTHER" id="PTHR34821">
    <property type="entry name" value="INNER MEMBRANE PROTEIN YDCZ"/>
    <property type="match status" value="1"/>
</dbReference>
<evidence type="ECO:0008006" key="4">
    <source>
        <dbReference type="Google" id="ProtNLM"/>
    </source>
</evidence>
<protein>
    <recommendedName>
        <fullName evidence="4">EamA-like transporter family protein</fullName>
    </recommendedName>
</protein>
<keyword evidence="1" id="KW-0812">Transmembrane</keyword>
<gene>
    <name evidence="2" type="ORF">DK843_07835</name>
</gene>
<name>A0A344UG19_9NEIS</name>
<dbReference type="PANTHER" id="PTHR34821:SF2">
    <property type="entry name" value="INNER MEMBRANE PROTEIN YDCZ"/>
    <property type="match status" value="1"/>
</dbReference>
<dbReference type="KEGG" id="chrb:DK843_07835"/>
<dbReference type="Proteomes" id="UP000252038">
    <property type="component" value="Chromosome"/>
</dbReference>
<dbReference type="RefSeq" id="WP_114072984.1">
    <property type="nucleotide sequence ID" value="NZ_CP029554.1"/>
</dbReference>
<dbReference type="Pfam" id="PF04657">
    <property type="entry name" value="DMT_YdcZ"/>
    <property type="match status" value="1"/>
</dbReference>
<organism evidence="2 3">
    <name type="scientific">Chromobacterium phragmitis</name>
    <dbReference type="NCBI Taxonomy" id="2202141"/>
    <lineage>
        <taxon>Bacteria</taxon>
        <taxon>Pseudomonadati</taxon>
        <taxon>Pseudomonadota</taxon>
        <taxon>Betaproteobacteria</taxon>
        <taxon>Neisseriales</taxon>
        <taxon>Chromobacteriaceae</taxon>
        <taxon>Chromobacterium</taxon>
    </lineage>
</organism>
<dbReference type="InterPro" id="IPR006750">
    <property type="entry name" value="YdcZ"/>
</dbReference>
<sequence length="157" mass="16396">MGYLMLLALANGFCIAASRAINGKLAQSRGAMSASFWNHLGGFLFLSLLLIVGSAPYRLPLQAPGLAWLGGAMGAWFVAINSMALPRLGVMKTTLLVITGQMIGGVLIDYLSGPGAKSIPLQLGGVALILAGLYLSKRRPESPAESPTPSGMRRPTL</sequence>